<feature type="compositionally biased region" description="Low complexity" evidence="1">
    <location>
        <begin position="1181"/>
        <end position="1200"/>
    </location>
</feature>
<evidence type="ECO:0000256" key="1">
    <source>
        <dbReference type="SAM" id="MobiDB-lite"/>
    </source>
</evidence>
<feature type="region of interest" description="Disordered" evidence="1">
    <location>
        <begin position="186"/>
        <end position="206"/>
    </location>
</feature>
<keyword evidence="3" id="KW-1185">Reference proteome</keyword>
<feature type="compositionally biased region" description="Polar residues" evidence="1">
    <location>
        <begin position="672"/>
        <end position="691"/>
    </location>
</feature>
<evidence type="ECO:0000313" key="3">
    <source>
        <dbReference type="Proteomes" id="UP000728185"/>
    </source>
</evidence>
<feature type="region of interest" description="Disordered" evidence="1">
    <location>
        <begin position="1251"/>
        <end position="1271"/>
    </location>
</feature>
<feature type="compositionally biased region" description="Polar residues" evidence="1">
    <location>
        <begin position="1257"/>
        <end position="1271"/>
    </location>
</feature>
<feature type="compositionally biased region" description="Polar residues" evidence="1">
    <location>
        <begin position="1144"/>
        <end position="1176"/>
    </location>
</feature>
<feature type="region of interest" description="Disordered" evidence="1">
    <location>
        <begin position="465"/>
        <end position="486"/>
    </location>
</feature>
<accession>A0A8E0RY27</accession>
<reference evidence="2" key="1">
    <citation type="submission" date="2019-05" db="EMBL/GenBank/DDBJ databases">
        <title>Annotation for the trematode Fasciolopsis buski.</title>
        <authorList>
            <person name="Choi Y.-J."/>
        </authorList>
    </citation>
    <scope>NUCLEOTIDE SEQUENCE</scope>
    <source>
        <strain evidence="2">HT</strain>
        <tissue evidence="2">Whole worm</tissue>
    </source>
</reference>
<feature type="region of interest" description="Disordered" evidence="1">
    <location>
        <begin position="971"/>
        <end position="1042"/>
    </location>
</feature>
<feature type="region of interest" description="Disordered" evidence="1">
    <location>
        <begin position="1111"/>
        <end position="1200"/>
    </location>
</feature>
<dbReference type="OrthoDB" id="6284195at2759"/>
<organism evidence="2 3">
    <name type="scientific">Fasciolopsis buskii</name>
    <dbReference type="NCBI Taxonomy" id="27845"/>
    <lineage>
        <taxon>Eukaryota</taxon>
        <taxon>Metazoa</taxon>
        <taxon>Spiralia</taxon>
        <taxon>Lophotrochozoa</taxon>
        <taxon>Platyhelminthes</taxon>
        <taxon>Trematoda</taxon>
        <taxon>Digenea</taxon>
        <taxon>Plagiorchiida</taxon>
        <taxon>Echinostomata</taxon>
        <taxon>Echinostomatoidea</taxon>
        <taxon>Fasciolidae</taxon>
        <taxon>Fasciolopsis</taxon>
    </lineage>
</organism>
<feature type="compositionally biased region" description="Low complexity" evidence="1">
    <location>
        <begin position="473"/>
        <end position="486"/>
    </location>
</feature>
<gene>
    <name evidence="2" type="ORF">FBUS_01342</name>
</gene>
<name>A0A8E0RY27_9TREM</name>
<feature type="region of interest" description="Disordered" evidence="1">
    <location>
        <begin position="851"/>
        <end position="873"/>
    </location>
</feature>
<sequence length="1370" mass="152181">LIFTGSTFLFVRHYPYVTQIQITPLVKSLKAQERLQHPENGRTPQAPVNYTRQPFETQLRQLVSVLVHTNIAQNDIREDCRYLKHRVSNLESINARLFHMVQNQQRVHCDHHSCQEISKHPHIDQTELCFPDENDEPRPMFPSMPGSHIHLSPGNSRSVRLDQSVVPSNSNSPKNDNSHLQINRASSPQEFTSHYPASRSVNERPPNAVVPITRTCLPREQSTLSSTETMRTLECNIKERLLTGCFQSVLEGVLLRATSTPHFPLSDPDVSCLTVPCCPSTIDDRMSHEAKSLPSKVGDWSSTNGSRLAERRTSFPLPAPSGISNSCCSKSAEYDRCGPVAPLRRRGSLPGMHDDAVRSVLLPHAWLHMSILPETAVRRHPIGTRSHIILGARSLPLCMNHSVDKSSVSRNTCQAKPSLSDANHNAAVLTTIGSPMSSRQIRGFHTQLNTIQEIEMKGESLYDLHSEPRRNSTRLSSSSSGSVLQNSTSDLFTNETSLKSPASDHNAFKLRKMRRVLCRDSKRRYLYSLRFPAHDNFSDKEHSGTRVLDLELASYLQTLVHNARESQRDLRYGVFSDTELLTGKFTITSRDDSAIDTGEDEGEGLHSSRESLEDIGSTGMRQMGQLKEDELKLSDNGTYPPEEPCVSENDRDEMSLPYQPLPENRPHLVNDLQKTSPQTLSPITLKTQSDQPDPDPEYARQSNHASPQTETRGQRQYDWSMLEVLEENGEEESSLRQQRPNLPPPVIIHRRRFGISESTEKISPEPMLTIDEVDEPQAQTIKQQLSAQKQQRKIPLRTFASEVPSVKAEISLDSLIRPINSENLAQTSGGESTNSDLYEAISVANVFTNTTTSSTTESTSGSDLNEISSQTTNLQNSSSRLRWFAKPGSISNHRAEEKKCVYEISSNNKKVENEHEPQKLVTSSYHVFNTKTEKGFRENSEYPNKPARVHGDSWGQELVTYVSPRSISSKTIWTNDPISNSPVANPRPATSPRIRRQSLVHSSKSSTGAKTANSTRSPQTAQMLISSKSSPNSPDFSPGGERGLRIATAKISTKSGLSKNEWKLPNQFNGAMLSKRITQGKIQVAKTIGVSSNGVGEGSDMDRFNEHTAVDLSATPAPPPIPPRTSSRTQGHQTKTITVARPDISTQPSVRYTEKYSPSSLSTQSILADPNWSQFPDPTRLRNSSHTRTSSSTTSYNYSSRGAALPDSSLVNNINNMRLINDYKRSPISNLSHSPLPRLPIPVARHEIQGNAWPTKPSESGSPNYSPQNGSLASQFETQLTGVTVTSRGSSSVNKNMPRAEHRSSQTRGKKISEITNSVVPTSGLWDTRGRHIPAGQIPHVSASQWSEASSRESSRSRGYTKERSVRRGA</sequence>
<feature type="region of interest" description="Disordered" evidence="1">
    <location>
        <begin position="1284"/>
        <end position="1370"/>
    </location>
</feature>
<dbReference type="Proteomes" id="UP000728185">
    <property type="component" value="Unassembled WGS sequence"/>
</dbReference>
<feature type="region of interest" description="Disordered" evidence="1">
    <location>
        <begin position="129"/>
        <end position="159"/>
    </location>
</feature>
<proteinExistence type="predicted"/>
<feature type="compositionally biased region" description="Polar residues" evidence="1">
    <location>
        <begin position="700"/>
        <end position="711"/>
    </location>
</feature>
<comment type="caution">
    <text evidence="2">The sequence shown here is derived from an EMBL/GenBank/DDBJ whole genome shotgun (WGS) entry which is preliminary data.</text>
</comment>
<protein>
    <submittedName>
        <fullName evidence="2">Uncharacterized protein</fullName>
    </submittedName>
</protein>
<feature type="non-terminal residue" evidence="2">
    <location>
        <position position="1"/>
    </location>
</feature>
<feature type="region of interest" description="Disordered" evidence="1">
    <location>
        <begin position="630"/>
        <end position="714"/>
    </location>
</feature>
<feature type="compositionally biased region" description="Polar residues" evidence="1">
    <location>
        <begin position="971"/>
        <end position="983"/>
    </location>
</feature>
<feature type="compositionally biased region" description="Low complexity" evidence="1">
    <location>
        <begin position="1284"/>
        <end position="1293"/>
    </location>
</feature>
<feature type="compositionally biased region" description="Low complexity" evidence="1">
    <location>
        <begin position="1026"/>
        <end position="1038"/>
    </location>
</feature>
<evidence type="ECO:0000313" key="2">
    <source>
        <dbReference type="EMBL" id="KAA0196722.1"/>
    </source>
</evidence>
<feature type="compositionally biased region" description="Polar residues" evidence="1">
    <location>
        <begin position="999"/>
        <end position="1025"/>
    </location>
</feature>
<dbReference type="EMBL" id="LUCM01002853">
    <property type="protein sequence ID" value="KAA0196722.1"/>
    <property type="molecule type" value="Genomic_DNA"/>
</dbReference>
<feature type="compositionally biased region" description="Basic and acidic residues" evidence="1">
    <location>
        <begin position="1350"/>
        <end position="1370"/>
    </location>
</feature>